<dbReference type="AlphaFoldDB" id="V5G6M6"/>
<dbReference type="Proteomes" id="UP000018001">
    <property type="component" value="Unassembled WGS sequence"/>
</dbReference>
<protein>
    <submittedName>
        <fullName evidence="1">Uncharacterized protein</fullName>
    </submittedName>
</protein>
<comment type="caution">
    <text evidence="1">The sequence shown here is derived from an EMBL/GenBank/DDBJ whole genome shotgun (WGS) entry which is preliminary data.</text>
</comment>
<dbReference type="HOGENOM" id="CLU_1320716_0_0_1"/>
<sequence>MFDTDFCKAPSVIAVNLLPHILSDDSYDTLNTAGEYGRTFRVHHGYAALGPDRGRQPHVIALLEHHFDGDKKISRAEVLTILVTTITQLEHAYLDGHCITPVMIFSFVNSFQRRVLQTRVTDNGISVQKSELYNFRTQNDFEDSVGLFSRYMASTRMGDTRKLVAFDIKAQEMPVLTNKVATANLKDVAPTLDSTLPAAVQDIGKGKE</sequence>
<reference evidence="2" key="1">
    <citation type="journal article" date="2014" name="Genome Announc.">
        <title>Draft genome sequence of the formaldehyde-resistant fungus Byssochlamys spectabilis No. 5 (anamorph Paecilomyces variotii No. 5) (NBRC109023).</title>
        <authorList>
            <person name="Oka T."/>
            <person name="Ekino K."/>
            <person name="Fukuda K."/>
            <person name="Nomura Y."/>
        </authorList>
    </citation>
    <scope>NUCLEOTIDE SEQUENCE [LARGE SCALE GENOMIC DNA]</scope>
    <source>
        <strain evidence="2">No. 5 / NBRC 109023</strain>
    </source>
</reference>
<keyword evidence="2" id="KW-1185">Reference proteome</keyword>
<gene>
    <name evidence="1" type="ORF">PVAR5_6336</name>
</gene>
<accession>V5G6M6</accession>
<name>V5G6M6_BYSSN</name>
<dbReference type="OrthoDB" id="4177740at2759"/>
<dbReference type="EMBL" id="BAUL01000208">
    <property type="protein sequence ID" value="GAD97656.1"/>
    <property type="molecule type" value="Genomic_DNA"/>
</dbReference>
<proteinExistence type="predicted"/>
<organism evidence="1 2">
    <name type="scientific">Byssochlamys spectabilis (strain No. 5 / NBRC 109023)</name>
    <name type="common">Paecilomyces variotii</name>
    <dbReference type="NCBI Taxonomy" id="1356009"/>
    <lineage>
        <taxon>Eukaryota</taxon>
        <taxon>Fungi</taxon>
        <taxon>Dikarya</taxon>
        <taxon>Ascomycota</taxon>
        <taxon>Pezizomycotina</taxon>
        <taxon>Eurotiomycetes</taxon>
        <taxon>Eurotiomycetidae</taxon>
        <taxon>Eurotiales</taxon>
        <taxon>Thermoascaceae</taxon>
        <taxon>Paecilomyces</taxon>
    </lineage>
</organism>
<evidence type="ECO:0000313" key="2">
    <source>
        <dbReference type="Proteomes" id="UP000018001"/>
    </source>
</evidence>
<dbReference type="InParanoid" id="V5G6M6"/>
<evidence type="ECO:0000313" key="1">
    <source>
        <dbReference type="EMBL" id="GAD97656.1"/>
    </source>
</evidence>
<dbReference type="eggNOG" id="ENOG502SYJR">
    <property type="taxonomic scope" value="Eukaryota"/>
</dbReference>